<feature type="transmembrane region" description="Helical" evidence="5">
    <location>
        <begin position="294"/>
        <end position="314"/>
    </location>
</feature>
<dbReference type="PANTHER" id="PTHR43077:SF5">
    <property type="entry name" value="PHAGE INFECTION PROTEIN"/>
    <property type="match status" value="1"/>
</dbReference>
<dbReference type="InterPro" id="IPR013525">
    <property type="entry name" value="ABC2_TM"/>
</dbReference>
<evidence type="ECO:0000313" key="8">
    <source>
        <dbReference type="Proteomes" id="UP001157114"/>
    </source>
</evidence>
<sequence length="391" mass="41693">MAIFKQKILWIGILIVIVVLAVFGLAMMGSVLGTKPNHVPVALVVLDEPVDLPTGDKLAVGEMIKQQLTSNTQLPISWTIVSSEEEARKGLDSRDYYGVLVLPKDLSAGVMSLSGPNPTPATVQIINNEGMNTQAATVVKQGLGQVMKMVSLELSKSALDQMSQRADQIPVGTAAALLSPIQIQEETVHPVGVNNASGNAPGMLTQIMWMGSLVSAMILFLASTNAKKTGGRKWATHLLQPVIGIILVGAASGFLIWMASSWYGMELANAVDAWLFLWLGGTVFYLLQSMLLNWIGIPAMAILVLLMFFSMPILNMPVEFLSDTTHNLLYSWTPLRFVSGGLREIMYFGGMDAVSTNATVLWSIAGGCLVLLLGAGVKKGKAAAAQPAAVA</sequence>
<dbReference type="InterPro" id="IPR051328">
    <property type="entry name" value="T7SS_ABC-Transporter"/>
</dbReference>
<feature type="domain" description="ABC-2 type transporter transmembrane" evidence="6">
    <location>
        <begin position="9"/>
        <end position="372"/>
    </location>
</feature>
<dbReference type="PANTHER" id="PTHR43077">
    <property type="entry name" value="TRANSPORT PERMEASE YVFS-RELATED"/>
    <property type="match status" value="1"/>
</dbReference>
<dbReference type="Pfam" id="PF12698">
    <property type="entry name" value="ABC2_membrane_3"/>
    <property type="match status" value="1"/>
</dbReference>
<evidence type="ECO:0000256" key="1">
    <source>
        <dbReference type="ARBA" id="ARBA00004141"/>
    </source>
</evidence>
<feature type="transmembrane region" description="Helical" evidence="5">
    <location>
        <begin position="238"/>
        <end position="259"/>
    </location>
</feature>
<dbReference type="RefSeq" id="WP_284240691.1">
    <property type="nucleotide sequence ID" value="NZ_BSSQ01000016.1"/>
</dbReference>
<accession>A0ABQ6GIJ6</accession>
<comment type="subcellular location">
    <subcellularLocation>
        <location evidence="1">Membrane</location>
        <topology evidence="1">Multi-pass membrane protein</topology>
    </subcellularLocation>
</comment>
<keyword evidence="2 5" id="KW-0812">Transmembrane</keyword>
<feature type="transmembrane region" description="Helical" evidence="5">
    <location>
        <begin position="271"/>
        <end position="287"/>
    </location>
</feature>
<keyword evidence="3 5" id="KW-1133">Transmembrane helix</keyword>
<feature type="transmembrane region" description="Helical" evidence="5">
    <location>
        <begin position="9"/>
        <end position="32"/>
    </location>
</feature>
<dbReference type="EMBL" id="BSSQ01000016">
    <property type="protein sequence ID" value="GLX69925.1"/>
    <property type="molecule type" value="Genomic_DNA"/>
</dbReference>
<evidence type="ECO:0000256" key="5">
    <source>
        <dbReference type="SAM" id="Phobius"/>
    </source>
</evidence>
<feature type="transmembrane region" description="Helical" evidence="5">
    <location>
        <begin position="360"/>
        <end position="377"/>
    </location>
</feature>
<comment type="caution">
    <text evidence="7">The sequence shown here is derived from an EMBL/GenBank/DDBJ whole genome shotgun (WGS) entry which is preliminary data.</text>
</comment>
<dbReference type="Gene3D" id="3.40.1710.10">
    <property type="entry name" value="abc type-2 transporter like domain"/>
    <property type="match status" value="1"/>
</dbReference>
<feature type="transmembrane region" description="Helical" evidence="5">
    <location>
        <begin position="207"/>
        <end position="226"/>
    </location>
</feature>
<gene>
    <name evidence="7" type="ORF">MU1_42710</name>
</gene>
<name>A0ABQ6GIJ6_9BACL</name>
<keyword evidence="8" id="KW-1185">Reference proteome</keyword>
<proteinExistence type="predicted"/>
<organism evidence="7 8">
    <name type="scientific">Paenibacillus glycanilyticus</name>
    <dbReference type="NCBI Taxonomy" id="126569"/>
    <lineage>
        <taxon>Bacteria</taxon>
        <taxon>Bacillati</taxon>
        <taxon>Bacillota</taxon>
        <taxon>Bacilli</taxon>
        <taxon>Bacillales</taxon>
        <taxon>Paenibacillaceae</taxon>
        <taxon>Paenibacillus</taxon>
    </lineage>
</organism>
<evidence type="ECO:0000313" key="7">
    <source>
        <dbReference type="EMBL" id="GLX69925.1"/>
    </source>
</evidence>
<evidence type="ECO:0000256" key="4">
    <source>
        <dbReference type="ARBA" id="ARBA00023136"/>
    </source>
</evidence>
<evidence type="ECO:0000256" key="3">
    <source>
        <dbReference type="ARBA" id="ARBA00022989"/>
    </source>
</evidence>
<reference evidence="7 8" key="1">
    <citation type="submission" date="2023-03" db="EMBL/GenBank/DDBJ databases">
        <title>Draft genome sequence of the bacteria which degrade cell wall of Tricholomamatutake.</title>
        <authorList>
            <person name="Konishi Y."/>
            <person name="Fukuta Y."/>
            <person name="Shirasaka N."/>
        </authorList>
    </citation>
    <scope>NUCLEOTIDE SEQUENCE [LARGE SCALE GENOMIC DNA]</scope>
    <source>
        <strain evidence="8">mu1</strain>
    </source>
</reference>
<evidence type="ECO:0000259" key="6">
    <source>
        <dbReference type="Pfam" id="PF12698"/>
    </source>
</evidence>
<protein>
    <submittedName>
        <fullName evidence="7">YhgE/Pip domain-containing protein</fullName>
    </submittedName>
</protein>
<dbReference type="Proteomes" id="UP001157114">
    <property type="component" value="Unassembled WGS sequence"/>
</dbReference>
<evidence type="ECO:0000256" key="2">
    <source>
        <dbReference type="ARBA" id="ARBA00022692"/>
    </source>
</evidence>
<keyword evidence="4 5" id="KW-0472">Membrane</keyword>